<gene>
    <name evidence="1" type="ORF">EFK50_04030</name>
</gene>
<proteinExistence type="predicted"/>
<dbReference type="RefSeq" id="WP_123226251.1">
    <property type="nucleotide sequence ID" value="NZ_RJSE01000003.1"/>
</dbReference>
<comment type="caution">
    <text evidence="1">The sequence shown here is derived from an EMBL/GenBank/DDBJ whole genome shotgun (WGS) entry which is preliminary data.</text>
</comment>
<organism evidence="1 2">
    <name type="scientific">Nocardioides marmoriginsengisoli</name>
    <dbReference type="NCBI Taxonomy" id="661483"/>
    <lineage>
        <taxon>Bacteria</taxon>
        <taxon>Bacillati</taxon>
        <taxon>Actinomycetota</taxon>
        <taxon>Actinomycetes</taxon>
        <taxon>Propionibacteriales</taxon>
        <taxon>Nocardioidaceae</taxon>
        <taxon>Nocardioides</taxon>
    </lineage>
</organism>
<dbReference type="AlphaFoldDB" id="A0A3N0CNU8"/>
<reference evidence="1 2" key="1">
    <citation type="submission" date="2018-11" db="EMBL/GenBank/DDBJ databases">
        <authorList>
            <person name="Li F."/>
        </authorList>
    </citation>
    <scope>NUCLEOTIDE SEQUENCE [LARGE SCALE GENOMIC DNA]</scope>
    <source>
        <strain evidence="1 2">Gsoil 097</strain>
    </source>
</reference>
<evidence type="ECO:0000313" key="1">
    <source>
        <dbReference type="EMBL" id="RNL65147.1"/>
    </source>
</evidence>
<dbReference type="Proteomes" id="UP000267128">
    <property type="component" value="Unassembled WGS sequence"/>
</dbReference>
<evidence type="ECO:0000313" key="2">
    <source>
        <dbReference type="Proteomes" id="UP000267128"/>
    </source>
</evidence>
<dbReference type="EMBL" id="RJSE01000003">
    <property type="protein sequence ID" value="RNL65147.1"/>
    <property type="molecule type" value="Genomic_DNA"/>
</dbReference>
<keyword evidence="2" id="KW-1185">Reference proteome</keyword>
<dbReference type="OrthoDB" id="1550900at2"/>
<evidence type="ECO:0008006" key="3">
    <source>
        <dbReference type="Google" id="ProtNLM"/>
    </source>
</evidence>
<sequence length="99" mass="10493">MPEILILEFAGIGEDVYHAVNAQLGIDPAARTGDLPAGLRHHQAGTTAAGNLVVIELWDSQEANTAFMESRLGPALGQAGVPEPVRAEWVPTIGVIEPW</sequence>
<accession>A0A3N0CNU8</accession>
<protein>
    <recommendedName>
        <fullName evidence="3">ABM domain-containing protein</fullName>
    </recommendedName>
</protein>
<name>A0A3N0CNU8_9ACTN</name>